<dbReference type="Gene3D" id="3.40.50.720">
    <property type="entry name" value="NAD(P)-binding Rossmann-like Domain"/>
    <property type="match status" value="1"/>
</dbReference>
<evidence type="ECO:0000313" key="4">
    <source>
        <dbReference type="Proteomes" id="UP000715441"/>
    </source>
</evidence>
<feature type="domain" description="Pyrroline-5-carboxylate reductase catalytic N-terminal" evidence="2">
    <location>
        <begin position="2"/>
        <end position="92"/>
    </location>
</feature>
<proteinExistence type="predicted"/>
<dbReference type="PANTHER" id="PTHR14239:SF10">
    <property type="entry name" value="REDUCTASE"/>
    <property type="match status" value="1"/>
</dbReference>
<dbReference type="InterPro" id="IPR028939">
    <property type="entry name" value="P5C_Rdtase_cat_N"/>
</dbReference>
<name>A0ABX1IZD8_9PSEU</name>
<dbReference type="PANTHER" id="PTHR14239">
    <property type="entry name" value="DUDULIN-RELATED"/>
    <property type="match status" value="1"/>
</dbReference>
<dbReference type="EMBL" id="JAAXLS010000003">
    <property type="protein sequence ID" value="NKQ52866.1"/>
    <property type="molecule type" value="Genomic_DNA"/>
</dbReference>
<comment type="caution">
    <text evidence="3">The sequence shown here is derived from an EMBL/GenBank/DDBJ whole genome shotgun (WGS) entry which is preliminary data.</text>
</comment>
<keyword evidence="4" id="KW-1185">Reference proteome</keyword>
<organism evidence="3 4">
    <name type="scientific">Amycolatopsis acididurans</name>
    <dbReference type="NCBI Taxonomy" id="2724524"/>
    <lineage>
        <taxon>Bacteria</taxon>
        <taxon>Bacillati</taxon>
        <taxon>Actinomycetota</taxon>
        <taxon>Actinomycetes</taxon>
        <taxon>Pseudonocardiales</taxon>
        <taxon>Pseudonocardiaceae</taxon>
        <taxon>Amycolatopsis</taxon>
    </lineage>
</organism>
<dbReference type="SUPFAM" id="SSF51735">
    <property type="entry name" value="NAD(P)-binding Rossmann-fold domains"/>
    <property type="match status" value="1"/>
</dbReference>
<reference evidence="3 4" key="1">
    <citation type="submission" date="2020-04" db="EMBL/GenBank/DDBJ databases">
        <title>Novel species.</title>
        <authorList>
            <person name="Teo W.F.A."/>
            <person name="Lipun K."/>
            <person name="Srisuk N."/>
            <person name="Duangmal K."/>
        </authorList>
    </citation>
    <scope>NUCLEOTIDE SEQUENCE [LARGE SCALE GENOMIC DNA]</scope>
    <source>
        <strain evidence="3 4">K13G38</strain>
    </source>
</reference>
<dbReference type="Pfam" id="PF03807">
    <property type="entry name" value="F420_oxidored"/>
    <property type="match status" value="1"/>
</dbReference>
<sequence length="209" mass="21178">MRIAISGAGNVGSALSRAATGAGHTVTVAATSQAKAADVAAETGARAAENNVDAVTGADVVVLAVPGDVVAAVAKELAPAVRGKVVVDATNPLNASFTDLDIEETAAVQTLRRLLPDSAVVKAFNTVFAGRLGSPQEDGARLDGFYAGDDADAKKVVADLLASLGFRPIDAGGLRMARALEEMAFLNISLNAANEWPWQSGWALLGPAA</sequence>
<keyword evidence="1" id="KW-0560">Oxidoreductase</keyword>
<dbReference type="InterPro" id="IPR051267">
    <property type="entry name" value="STEAP_metalloreductase"/>
</dbReference>
<evidence type="ECO:0000259" key="2">
    <source>
        <dbReference type="Pfam" id="PF03807"/>
    </source>
</evidence>
<evidence type="ECO:0000256" key="1">
    <source>
        <dbReference type="ARBA" id="ARBA00023002"/>
    </source>
</evidence>
<dbReference type="InterPro" id="IPR036291">
    <property type="entry name" value="NAD(P)-bd_dom_sf"/>
</dbReference>
<evidence type="ECO:0000313" key="3">
    <source>
        <dbReference type="EMBL" id="NKQ52866.1"/>
    </source>
</evidence>
<dbReference type="Proteomes" id="UP000715441">
    <property type="component" value="Unassembled WGS sequence"/>
</dbReference>
<protein>
    <submittedName>
        <fullName evidence="3">NADPH-dependent F420 reductase</fullName>
    </submittedName>
</protein>
<accession>A0ABX1IZD8</accession>
<gene>
    <name evidence="3" type="ORF">HFP15_08225</name>
</gene>